<evidence type="ECO:0000256" key="2">
    <source>
        <dbReference type="ARBA" id="ARBA00022475"/>
    </source>
</evidence>
<keyword evidence="4 6" id="KW-1133">Transmembrane helix</keyword>
<organism evidence="7">
    <name type="scientific">hydrothermal vent metagenome</name>
    <dbReference type="NCBI Taxonomy" id="652676"/>
    <lineage>
        <taxon>unclassified sequences</taxon>
        <taxon>metagenomes</taxon>
        <taxon>ecological metagenomes</taxon>
    </lineage>
</organism>
<keyword evidence="2" id="KW-1003">Cell membrane</keyword>
<dbReference type="Pfam" id="PF02472">
    <property type="entry name" value="ExbD"/>
    <property type="match status" value="1"/>
</dbReference>
<keyword evidence="3 6" id="KW-0812">Transmembrane</keyword>
<dbReference type="PANTHER" id="PTHR30558">
    <property type="entry name" value="EXBD MEMBRANE COMPONENT OF PMF-DRIVEN MACROMOLECULE IMPORT SYSTEM"/>
    <property type="match status" value="1"/>
</dbReference>
<keyword evidence="5 6" id="KW-0472">Membrane</keyword>
<feature type="transmembrane region" description="Helical" evidence="6">
    <location>
        <begin position="20"/>
        <end position="38"/>
    </location>
</feature>
<reference evidence="7" key="1">
    <citation type="submission" date="2018-06" db="EMBL/GenBank/DDBJ databases">
        <authorList>
            <person name="Zhirakovskaya E."/>
        </authorList>
    </citation>
    <scope>NUCLEOTIDE SEQUENCE</scope>
</reference>
<dbReference type="PANTHER" id="PTHR30558:SF13">
    <property type="entry name" value="BIOPOLYMER TRANSPORT PROTEIN EXBD2"/>
    <property type="match status" value="1"/>
</dbReference>
<evidence type="ECO:0000256" key="5">
    <source>
        <dbReference type="ARBA" id="ARBA00023136"/>
    </source>
</evidence>
<dbReference type="GO" id="GO:0005886">
    <property type="term" value="C:plasma membrane"/>
    <property type="evidence" value="ECO:0007669"/>
    <property type="project" value="UniProtKB-SubCell"/>
</dbReference>
<dbReference type="EMBL" id="UOEJ01000242">
    <property type="protein sequence ID" value="VAW06481.1"/>
    <property type="molecule type" value="Genomic_DNA"/>
</dbReference>
<evidence type="ECO:0000256" key="3">
    <source>
        <dbReference type="ARBA" id="ARBA00022692"/>
    </source>
</evidence>
<dbReference type="AlphaFoldDB" id="A0A3B0SJR8"/>
<evidence type="ECO:0000256" key="1">
    <source>
        <dbReference type="ARBA" id="ARBA00004162"/>
    </source>
</evidence>
<evidence type="ECO:0000313" key="7">
    <source>
        <dbReference type="EMBL" id="VAW06481.1"/>
    </source>
</evidence>
<accession>A0A3B0SJR8</accession>
<protein>
    <submittedName>
        <fullName evidence="7">Biopolymer transport protein ExbD/TolR</fullName>
    </submittedName>
</protein>
<proteinExistence type="predicted"/>
<evidence type="ECO:0000256" key="6">
    <source>
        <dbReference type="SAM" id="Phobius"/>
    </source>
</evidence>
<gene>
    <name evidence="7" type="ORF">MNBD_ALPHA01-1279</name>
</gene>
<sequence>MRNRSFHTLEEDTKIDMTPMLDIVFIMLIFFIVTTSFLKERGLPLIIPESNSTPNPEKISLTIQISETNEILFGPRRIDIRAIGANLKRKMSVLDNPSVIIHTHPNSKNNTMMKVVDRVRDAGVLDFVVIPIKEN</sequence>
<name>A0A3B0SJR8_9ZZZZ</name>
<comment type="subcellular location">
    <subcellularLocation>
        <location evidence="1">Cell membrane</location>
        <topology evidence="1">Single-pass membrane protein</topology>
    </subcellularLocation>
</comment>
<dbReference type="GO" id="GO:0022857">
    <property type="term" value="F:transmembrane transporter activity"/>
    <property type="evidence" value="ECO:0007669"/>
    <property type="project" value="InterPro"/>
</dbReference>
<dbReference type="InterPro" id="IPR003400">
    <property type="entry name" value="ExbD"/>
</dbReference>
<evidence type="ECO:0000256" key="4">
    <source>
        <dbReference type="ARBA" id="ARBA00022989"/>
    </source>
</evidence>